<reference evidence="1" key="2">
    <citation type="journal article" date="2024" name="Plant">
        <title>Genomic evolution and insights into agronomic trait innovations of Sesamum species.</title>
        <authorList>
            <person name="Miao H."/>
            <person name="Wang L."/>
            <person name="Qu L."/>
            <person name="Liu H."/>
            <person name="Sun Y."/>
            <person name="Le M."/>
            <person name="Wang Q."/>
            <person name="Wei S."/>
            <person name="Zheng Y."/>
            <person name="Lin W."/>
            <person name="Duan Y."/>
            <person name="Cao H."/>
            <person name="Xiong S."/>
            <person name="Wang X."/>
            <person name="Wei L."/>
            <person name="Li C."/>
            <person name="Ma Q."/>
            <person name="Ju M."/>
            <person name="Zhao R."/>
            <person name="Li G."/>
            <person name="Mu C."/>
            <person name="Tian Q."/>
            <person name="Mei H."/>
            <person name="Zhang T."/>
            <person name="Gao T."/>
            <person name="Zhang H."/>
        </authorList>
    </citation>
    <scope>NUCLEOTIDE SEQUENCE</scope>
    <source>
        <strain evidence="1">3651</strain>
    </source>
</reference>
<dbReference type="Pfam" id="PF14223">
    <property type="entry name" value="Retrotran_gag_2"/>
    <property type="match status" value="1"/>
</dbReference>
<evidence type="ECO:0000313" key="1">
    <source>
        <dbReference type="EMBL" id="KAK4433564.1"/>
    </source>
</evidence>
<keyword evidence="2" id="KW-1185">Reference proteome</keyword>
<dbReference type="AlphaFoldDB" id="A0AAE2CTH2"/>
<evidence type="ECO:0000313" key="2">
    <source>
        <dbReference type="Proteomes" id="UP001293254"/>
    </source>
</evidence>
<comment type="caution">
    <text evidence="1">The sequence shown here is derived from an EMBL/GenBank/DDBJ whole genome shotgun (WGS) entry which is preliminary data.</text>
</comment>
<dbReference type="EMBL" id="JACGWO010000003">
    <property type="protein sequence ID" value="KAK4433564.1"/>
    <property type="molecule type" value="Genomic_DNA"/>
</dbReference>
<reference evidence="1" key="1">
    <citation type="submission" date="2020-06" db="EMBL/GenBank/DDBJ databases">
        <authorList>
            <person name="Li T."/>
            <person name="Hu X."/>
            <person name="Zhang T."/>
            <person name="Song X."/>
            <person name="Zhang H."/>
            <person name="Dai N."/>
            <person name="Sheng W."/>
            <person name="Hou X."/>
            <person name="Wei L."/>
        </authorList>
    </citation>
    <scope>NUCLEOTIDE SEQUENCE</scope>
    <source>
        <strain evidence="1">3651</strain>
        <tissue evidence="1">Leaf</tissue>
    </source>
</reference>
<dbReference type="Proteomes" id="UP001293254">
    <property type="component" value="Unassembled WGS sequence"/>
</dbReference>
<organism evidence="1 2">
    <name type="scientific">Sesamum alatum</name>
    <dbReference type="NCBI Taxonomy" id="300844"/>
    <lineage>
        <taxon>Eukaryota</taxon>
        <taxon>Viridiplantae</taxon>
        <taxon>Streptophyta</taxon>
        <taxon>Embryophyta</taxon>
        <taxon>Tracheophyta</taxon>
        <taxon>Spermatophyta</taxon>
        <taxon>Magnoliopsida</taxon>
        <taxon>eudicotyledons</taxon>
        <taxon>Gunneridae</taxon>
        <taxon>Pentapetalae</taxon>
        <taxon>asterids</taxon>
        <taxon>lamiids</taxon>
        <taxon>Lamiales</taxon>
        <taxon>Pedaliaceae</taxon>
        <taxon>Sesamum</taxon>
    </lineage>
</organism>
<dbReference type="PANTHER" id="PTHR35317:SF35">
    <property type="entry name" value="DUF4219 DOMAIN-CONTAINING PROTEIN"/>
    <property type="match status" value="1"/>
</dbReference>
<dbReference type="PANTHER" id="PTHR35317">
    <property type="entry name" value="OS04G0629600 PROTEIN"/>
    <property type="match status" value="1"/>
</dbReference>
<proteinExistence type="predicted"/>
<accession>A0AAE2CTH2</accession>
<name>A0AAE2CTH2_9LAMI</name>
<evidence type="ECO:0008006" key="3">
    <source>
        <dbReference type="Google" id="ProtNLM"/>
    </source>
</evidence>
<protein>
    <recommendedName>
        <fullName evidence="3">DUF4219 domain-containing protein</fullName>
    </recommendedName>
</protein>
<gene>
    <name evidence="1" type="ORF">Salat_1118800</name>
</gene>
<sequence>MIPFFAGDNYQYWKITIRTFLRAEGFWDLVEKGFKEPESEAGMSNAEKKRLDAARRSDASALSKIHMIAGKSTFFKISSASTAKEAWDTLEQEFHGDEKVRSINLQTLRRDFQNLKMKDYENIQEHQTRVMEIVNQMSMYDEKVTDQLVVEKILISLIENYEYVVAAIEQSKDLMTLTIQKLIRSLQAHEKRRFSQADESKETVF</sequence>